<evidence type="ECO:0000313" key="8">
    <source>
        <dbReference type="Proteomes" id="UP000190831"/>
    </source>
</evidence>
<dbReference type="Pfam" id="PF24064">
    <property type="entry name" value="HTH_NPRL3"/>
    <property type="match status" value="1"/>
</dbReference>
<dbReference type="Pfam" id="PF03666">
    <property type="entry name" value="NPR3"/>
    <property type="match status" value="1"/>
</dbReference>
<dbReference type="InterPro" id="IPR056603">
    <property type="entry name" value="HTH_NPRL3"/>
</dbReference>
<feature type="compositionally biased region" description="Polar residues" evidence="5">
    <location>
        <begin position="62"/>
        <end position="92"/>
    </location>
</feature>
<evidence type="ECO:0000259" key="6">
    <source>
        <dbReference type="Pfam" id="PF24064"/>
    </source>
</evidence>
<dbReference type="GO" id="GO:0010508">
    <property type="term" value="P:positive regulation of autophagy"/>
    <property type="evidence" value="ECO:0007669"/>
    <property type="project" value="TreeGrafter"/>
</dbReference>
<dbReference type="OMA" id="RTDYVWK"/>
<evidence type="ECO:0000256" key="1">
    <source>
        <dbReference type="ARBA" id="ARBA00010546"/>
    </source>
</evidence>
<evidence type="ECO:0000256" key="4">
    <source>
        <dbReference type="RuleBase" id="RU368069"/>
    </source>
</evidence>
<dbReference type="GO" id="GO:1990130">
    <property type="term" value="C:GATOR1 complex"/>
    <property type="evidence" value="ECO:0007669"/>
    <property type="project" value="TreeGrafter"/>
</dbReference>
<comment type="similarity">
    <text evidence="1 4">Belongs to the NPR3 family.</text>
</comment>
<dbReference type="Proteomes" id="UP000190831">
    <property type="component" value="Chromosome D"/>
</dbReference>
<accession>A0A1G4MBJ5</accession>
<feature type="compositionally biased region" description="Basic residues" evidence="5">
    <location>
        <begin position="288"/>
        <end position="300"/>
    </location>
</feature>
<dbReference type="EMBL" id="LT598492">
    <property type="protein sequence ID" value="SCW01086.1"/>
    <property type="molecule type" value="Genomic_DNA"/>
</dbReference>
<reference evidence="7 8" key="1">
    <citation type="submission" date="2016-03" db="EMBL/GenBank/DDBJ databases">
        <authorList>
            <person name="Devillers H."/>
        </authorList>
    </citation>
    <scope>NUCLEOTIDE SEQUENCE [LARGE SCALE GENOMIC DNA]</scope>
    <source>
        <strain evidence="7">CBS 6772</strain>
    </source>
</reference>
<dbReference type="InterPro" id="IPR005365">
    <property type="entry name" value="Npr3"/>
</dbReference>
<dbReference type="AlphaFoldDB" id="A0A1G4MBJ5"/>
<name>A0A1G4MBJ5_LACFM</name>
<feature type="domain" description="GATOR1 complex protein NPRL3 C-terminal HTH" evidence="6">
    <location>
        <begin position="816"/>
        <end position="877"/>
    </location>
</feature>
<keyword evidence="4" id="KW-0469">Meiosis</keyword>
<evidence type="ECO:0000256" key="3">
    <source>
        <dbReference type="ARBA" id="ARBA00030028"/>
    </source>
</evidence>
<keyword evidence="4" id="KW-0732">Signal</keyword>
<dbReference type="GO" id="GO:0038202">
    <property type="term" value="P:TORC1 signaling"/>
    <property type="evidence" value="ECO:0007669"/>
    <property type="project" value="TreeGrafter"/>
</dbReference>
<dbReference type="GO" id="GO:0051321">
    <property type="term" value="P:meiotic cell cycle"/>
    <property type="evidence" value="ECO:0007669"/>
    <property type="project" value="UniProtKB-UniRule"/>
</dbReference>
<feature type="compositionally biased region" description="Polar residues" evidence="5">
    <location>
        <begin position="100"/>
        <end position="116"/>
    </location>
</feature>
<gene>
    <name evidence="7" type="ORF">LAFE_0D04764G</name>
</gene>
<dbReference type="STRING" id="4955.A0A1G4MBJ5"/>
<dbReference type="GO" id="GO:0005774">
    <property type="term" value="C:vacuolar membrane"/>
    <property type="evidence" value="ECO:0007669"/>
    <property type="project" value="UniProtKB-SubCell"/>
</dbReference>
<organism evidence="7 8">
    <name type="scientific">Lachancea fermentati</name>
    <name type="common">Zygosaccharomyces fermentati</name>
    <dbReference type="NCBI Taxonomy" id="4955"/>
    <lineage>
        <taxon>Eukaryota</taxon>
        <taxon>Fungi</taxon>
        <taxon>Dikarya</taxon>
        <taxon>Ascomycota</taxon>
        <taxon>Saccharomycotina</taxon>
        <taxon>Saccharomycetes</taxon>
        <taxon>Saccharomycetales</taxon>
        <taxon>Saccharomycetaceae</taxon>
        <taxon>Lachancea</taxon>
    </lineage>
</organism>
<evidence type="ECO:0000313" key="7">
    <source>
        <dbReference type="EMBL" id="SCW01086.1"/>
    </source>
</evidence>
<proteinExistence type="inferred from homology"/>
<comment type="function">
    <text evidence="4">Mediates inactivation of the TORC1 complex in response to amino acid starvation. Required for meiotic nuclear division.</text>
</comment>
<feature type="compositionally biased region" description="Polar residues" evidence="5">
    <location>
        <begin position="35"/>
        <end position="46"/>
    </location>
</feature>
<comment type="subcellular location">
    <subcellularLocation>
        <location evidence="4">Vacuole membrane</location>
        <topology evidence="4">Peripheral membrane protein</topology>
    </subcellularLocation>
</comment>
<feature type="region of interest" description="Disordered" evidence="5">
    <location>
        <begin position="34"/>
        <end position="168"/>
    </location>
</feature>
<evidence type="ECO:0000256" key="5">
    <source>
        <dbReference type="SAM" id="MobiDB-lite"/>
    </source>
</evidence>
<protein>
    <recommendedName>
        <fullName evidence="2 4">Nitrogen permease regulator 3</fullName>
    </recommendedName>
    <alternativeName>
        <fullName evidence="3 4">Required for meiotic nuclear division protein 11</fullName>
    </alternativeName>
</protein>
<dbReference type="GO" id="GO:0034198">
    <property type="term" value="P:cellular response to amino acid starvation"/>
    <property type="evidence" value="ECO:0007669"/>
    <property type="project" value="TreeGrafter"/>
</dbReference>
<sequence length="882" mass="99921">MYVNLPKPCLVGIALTISTHSGPQVVYHYPPIDEVSSSWRNTGRSKTGQRPKDKHPREELASRSSNLTHRSISQRFHYNSDNEVDNTNNSDTNEGDYGEGSSSSNEDTTSGLSDTEMSTDDADLSSSSSSVLDDEMSSLGDNDQSAASLLGASHGENGLHSRESWGRDNMRNSQVSASKLFQFLSGEDSKRNSIVSKLTPRKENVSWGNTNGPDLIGGNEPNKFTLDETYFGSEFQEINKIFHFDSEFFAEICCPPKEMCNTRFELSIDDLCLVGLPIHINENGEWRKSKKTKQSNRSKRSNSTSMGRKMSVASSHKSHRSEQNISEEDDADDEHSINGGHVDDGSIMDSNVEKDEYKDLESSINMFHVCFLMDPHIVEYNERVDDMYHFVISRLSLILRYTQSKTSYVTRECVRILKTKDKVMKSSEKYKAIRGSANKGKYLYQSILNQSSLARALTKCFDSLIKNEVVNLEIDGDKIISLQIPIKNEFSRLPEIKTNPVLRGSFLTSILNRRYLEEDSVSDTGNWSGSVDENDDLLDYALLLLGEPANIIQELQESSFSDDISNVILITLVKHLKPTIPLRSYQYLVDDIIGSSIQGEEDKSKRNSFQTSMLRSFALHLMYWRHARVIIPISSKNVYIVSPLAPIRGTATDDFENHDSQFLEGKALIYQNQEIFSKKFPTLPPLPSFLSLISTAKPRMFGHIIPSRDHKSIYLSALSWLIRYGYLTQLLTFGWVRVDSRIKIAVDEDLEKDGVRRQNQKQPQKSLANGLNDNIVSKGATLSEQDEDEQGSYYGSEEDLIDNADYTIILEPERATAIEKRWLYKCVEGQPSDIQVLFHKLVKYFNGRTPMEIVMMREGVSKPEFNKLCLALGKYYVQINHW</sequence>
<evidence type="ECO:0000256" key="2">
    <source>
        <dbReference type="ARBA" id="ARBA00017880"/>
    </source>
</evidence>
<dbReference type="PANTHER" id="PTHR13153:SF5">
    <property type="entry name" value="GATOR COMPLEX PROTEIN NPRL3"/>
    <property type="match status" value="1"/>
</dbReference>
<feature type="region of interest" description="Disordered" evidence="5">
    <location>
        <begin position="285"/>
        <end position="348"/>
    </location>
</feature>
<feature type="compositionally biased region" description="Basic and acidic residues" evidence="5">
    <location>
        <begin position="157"/>
        <end position="168"/>
    </location>
</feature>
<keyword evidence="8" id="KW-1185">Reference proteome</keyword>
<dbReference type="PANTHER" id="PTHR13153">
    <property type="entry name" value="CGTHBA PROTEIN -14 GENE PROTEIN"/>
    <property type="match status" value="1"/>
</dbReference>
<dbReference type="OrthoDB" id="18648at2759"/>
<dbReference type="GO" id="GO:1904262">
    <property type="term" value="P:negative regulation of TORC1 signaling"/>
    <property type="evidence" value="ECO:0007669"/>
    <property type="project" value="TreeGrafter"/>
</dbReference>